<protein>
    <recommendedName>
        <fullName evidence="7">Terminase</fullName>
    </recommendedName>
</protein>
<dbReference type="Pfam" id="PF05876">
    <property type="entry name" value="GpA_ATPase"/>
    <property type="match status" value="1"/>
</dbReference>
<evidence type="ECO:0008006" key="7">
    <source>
        <dbReference type="Google" id="ProtNLM"/>
    </source>
</evidence>
<feature type="compositionally biased region" description="Polar residues" evidence="1">
    <location>
        <begin position="636"/>
        <end position="645"/>
    </location>
</feature>
<dbReference type="InterPro" id="IPR046453">
    <property type="entry name" value="GpA_ATPase"/>
</dbReference>
<evidence type="ECO:0000313" key="5">
    <source>
        <dbReference type="EMBL" id="OWW19383.1"/>
    </source>
</evidence>
<dbReference type="InterPro" id="IPR046454">
    <property type="entry name" value="GpA_endonuclease"/>
</dbReference>
<comment type="caution">
    <text evidence="4">The sequence shown here is derived from an EMBL/GenBank/DDBJ whole genome shotgun (WGS) entry which is preliminary data.</text>
</comment>
<evidence type="ECO:0000313" key="6">
    <source>
        <dbReference type="Proteomes" id="UP000197535"/>
    </source>
</evidence>
<dbReference type="InterPro" id="IPR008866">
    <property type="entry name" value="Phage_lambda_GpA-like"/>
</dbReference>
<dbReference type="PANTHER" id="PTHR34413:SF2">
    <property type="entry name" value="PROPHAGE TAIL FIBER ASSEMBLY PROTEIN HOMOLOG TFAE-RELATED"/>
    <property type="match status" value="1"/>
</dbReference>
<organism evidence="4 6">
    <name type="scientific">Noviherbaspirillum denitrificans</name>
    <dbReference type="NCBI Taxonomy" id="1968433"/>
    <lineage>
        <taxon>Bacteria</taxon>
        <taxon>Pseudomonadati</taxon>
        <taxon>Pseudomonadota</taxon>
        <taxon>Betaproteobacteria</taxon>
        <taxon>Burkholderiales</taxon>
        <taxon>Oxalobacteraceae</taxon>
        <taxon>Noviherbaspirillum</taxon>
    </lineage>
</organism>
<feature type="region of interest" description="Disordered" evidence="1">
    <location>
        <begin position="627"/>
        <end position="672"/>
    </location>
</feature>
<dbReference type="Gene3D" id="3.40.50.300">
    <property type="entry name" value="P-loop containing nucleotide triphosphate hydrolases"/>
    <property type="match status" value="1"/>
</dbReference>
<dbReference type="HAMAP" id="MF_04144">
    <property type="entry name" value="TERL_LAMBDA"/>
    <property type="match status" value="1"/>
</dbReference>
<dbReference type="Proteomes" id="UP000197535">
    <property type="component" value="Unassembled WGS sequence"/>
</dbReference>
<dbReference type="GO" id="GO:0004519">
    <property type="term" value="F:endonuclease activity"/>
    <property type="evidence" value="ECO:0007669"/>
    <property type="project" value="InterPro"/>
</dbReference>
<dbReference type="EMBL" id="LSTO01000001">
    <property type="protein sequence ID" value="OWW19383.1"/>
    <property type="molecule type" value="Genomic_DNA"/>
</dbReference>
<sequence>MSPFEVPPPVRLSQWAEEHFYLSAESSYVEQAWSAFPYQIGIMDCISNDDIREVWVRKSARVGYTKIILAAMAYFAEHKRRNQAVWQPTDDDADDFVKTDVDPMLRDVKTMQRVFPEYLSRHKNNTLRQKTFLGSVLHIRGGKAAKNYRRLSVDVAILDEVDGFDTDIEKEGSPITLSGKRIEGATFPKQIGGSTPKLKHLSMIEAREQEAERSFRFNIPCPHCGTEHTIRWGGKDKNDQPLPYGFKWINDDPETVTHLCEACGVHYTQAEYLSVWKRGRWVDREGVWIDQEGNFRDRDGSLVPAPHSVAFHIWTAYSPMTSWAQIVREFLSAVAKAKAGDKAELKTFVNTTLGESWEEEVEQTDENELKLRAEPFALRTVPMGCLVLTAGVDVQDNRFEITVYGWGRGMERWTIDYTVLQANPADERDWEKLDTYLQTKFRHASGQLLAIEAAAIDTGGHFTHQVYDFCRMRARRRIFAVKGDNKQGVPIKGKASMQDVNSKGKVIKRGVKLWFVGTDTAKDLIHGQLKVMTPGPGFVHFSKELPDEFYTQLTAEIRILQRTAVGEVYRWVKKSAGVRNEVLDCTVYATFAAHALDLHRYTQKMWDKLESIVQPPTGDLFALPEPPIEREAAQETAEQVDQGATEQAPAAPARKTKTRKVRQSGFVQGWRG</sequence>
<name>A0A254T6Y7_9BURK</name>
<dbReference type="InterPro" id="IPR051220">
    <property type="entry name" value="TFA_Chaperone"/>
</dbReference>
<proteinExistence type="inferred from homology"/>
<dbReference type="GO" id="GO:0005524">
    <property type="term" value="F:ATP binding"/>
    <property type="evidence" value="ECO:0007669"/>
    <property type="project" value="InterPro"/>
</dbReference>
<gene>
    <name evidence="4" type="ORF">AYR66_01050</name>
    <name evidence="5" type="ORF">AYR66_07535</name>
</gene>
<evidence type="ECO:0000259" key="2">
    <source>
        <dbReference type="Pfam" id="PF05876"/>
    </source>
</evidence>
<dbReference type="RefSeq" id="WP_170942047.1">
    <property type="nucleotide sequence ID" value="NZ_LSTO01000001.1"/>
</dbReference>
<feature type="domain" description="Terminase large subunit GpA endonuclease" evidence="3">
    <location>
        <begin position="309"/>
        <end position="600"/>
    </location>
</feature>
<dbReference type="Pfam" id="PF20454">
    <property type="entry name" value="GpA_nuclease"/>
    <property type="match status" value="1"/>
</dbReference>
<evidence type="ECO:0000259" key="3">
    <source>
        <dbReference type="Pfam" id="PF20454"/>
    </source>
</evidence>
<dbReference type="InterPro" id="IPR027417">
    <property type="entry name" value="P-loop_NTPase"/>
</dbReference>
<accession>A0A254T6Y7</accession>
<evidence type="ECO:0000256" key="1">
    <source>
        <dbReference type="SAM" id="MobiDB-lite"/>
    </source>
</evidence>
<evidence type="ECO:0000313" key="4">
    <source>
        <dbReference type="EMBL" id="OWW18419.1"/>
    </source>
</evidence>
<dbReference type="EMBL" id="LSTO01000006">
    <property type="protein sequence ID" value="OWW18419.1"/>
    <property type="molecule type" value="Genomic_DNA"/>
</dbReference>
<dbReference type="GO" id="GO:0016887">
    <property type="term" value="F:ATP hydrolysis activity"/>
    <property type="evidence" value="ECO:0007669"/>
    <property type="project" value="InterPro"/>
</dbReference>
<feature type="domain" description="Phage terminase large subunit GpA ATPase" evidence="2">
    <location>
        <begin position="32"/>
        <end position="281"/>
    </location>
</feature>
<dbReference type="PANTHER" id="PTHR34413">
    <property type="entry name" value="PROPHAGE TAIL FIBER ASSEMBLY PROTEIN HOMOLOG TFAE-RELATED-RELATED"/>
    <property type="match status" value="1"/>
</dbReference>
<dbReference type="AlphaFoldDB" id="A0A254T6Y7"/>
<keyword evidence="6" id="KW-1185">Reference proteome</keyword>
<reference evidence="4 6" key="1">
    <citation type="submission" date="2016-02" db="EMBL/GenBank/DDBJ databases">
        <authorList>
            <person name="Wen L."/>
            <person name="He K."/>
            <person name="Yang H."/>
        </authorList>
    </citation>
    <scope>NUCLEOTIDE SEQUENCE [LARGE SCALE GENOMIC DNA]</scope>
    <source>
        <strain evidence="4 6">TSA40</strain>
    </source>
</reference>